<reference evidence="1" key="1">
    <citation type="submission" date="2021-02" db="EMBL/GenBank/DDBJ databases">
        <authorList>
            <person name="Palmer J.M."/>
        </authorList>
    </citation>
    <scope>NUCLEOTIDE SEQUENCE</scope>
    <source>
        <strain evidence="1">SCRP734</strain>
    </source>
</reference>
<comment type="caution">
    <text evidence="1">The sequence shown here is derived from an EMBL/GenBank/DDBJ whole genome shotgun (WGS) entry which is preliminary data.</text>
</comment>
<evidence type="ECO:0000313" key="2">
    <source>
        <dbReference type="Proteomes" id="UP000694044"/>
    </source>
</evidence>
<proteinExistence type="predicted"/>
<evidence type="ECO:0000313" key="1">
    <source>
        <dbReference type="EMBL" id="KAG7384828.1"/>
    </source>
</evidence>
<dbReference type="AlphaFoldDB" id="A0A8T1VX50"/>
<keyword evidence="2" id="KW-1185">Reference proteome</keyword>
<organism evidence="1 2">
    <name type="scientific">Phytophthora pseudosyringae</name>
    <dbReference type="NCBI Taxonomy" id="221518"/>
    <lineage>
        <taxon>Eukaryota</taxon>
        <taxon>Sar</taxon>
        <taxon>Stramenopiles</taxon>
        <taxon>Oomycota</taxon>
        <taxon>Peronosporomycetes</taxon>
        <taxon>Peronosporales</taxon>
        <taxon>Peronosporaceae</taxon>
        <taxon>Phytophthora</taxon>
    </lineage>
</organism>
<protein>
    <submittedName>
        <fullName evidence="1">Uncharacterized protein</fullName>
    </submittedName>
</protein>
<sequence length="228" mass="25995">MSQMPSRKKQKTVDTLAMAAEGATESLASDDGGQIARQDAGFTEELPSLPFVHKYKNGKYYYVRECYEEYYQVVKKMLDTEEDFVTVTGTPGELHGCYSIRPRGGGIGKSVFYAYFFQYFLKEVKNTWIIATAYRECQLNEATVFEDDGKSEELVFPSTKDIVRASKRAHTQGKNVLFLCDGLPDRFLSPMVVFTSPNVEWLKSVRKDNSALYMPLWCMKMQLLGRLS</sequence>
<dbReference type="OrthoDB" id="128901at2759"/>
<gene>
    <name evidence="1" type="ORF">PHYPSEUDO_002214</name>
</gene>
<dbReference type="Proteomes" id="UP000694044">
    <property type="component" value="Unassembled WGS sequence"/>
</dbReference>
<accession>A0A8T1VX50</accession>
<name>A0A8T1VX50_9STRA</name>
<dbReference type="EMBL" id="JAGDFM010000137">
    <property type="protein sequence ID" value="KAG7384828.1"/>
    <property type="molecule type" value="Genomic_DNA"/>
</dbReference>